<dbReference type="PROSITE" id="PS51257">
    <property type="entry name" value="PROKAR_LIPOPROTEIN"/>
    <property type="match status" value="1"/>
</dbReference>
<dbReference type="OrthoDB" id="5792777at2"/>
<keyword evidence="3" id="KW-1185">Reference proteome</keyword>
<dbReference type="Gene3D" id="3.90.660.10">
    <property type="match status" value="1"/>
</dbReference>
<evidence type="ECO:0000313" key="2">
    <source>
        <dbReference type="EMBL" id="TPG53057.1"/>
    </source>
</evidence>
<accession>A0A502FTW8</accession>
<dbReference type="RefSeq" id="WP_140850982.1">
    <property type="nucleotide sequence ID" value="NZ_RCZC01000003.1"/>
</dbReference>
<name>A0A502FTW8_9SPHN</name>
<proteinExistence type="predicted"/>
<organism evidence="2 3">
    <name type="scientific">Sphingomonas glacialis</name>
    <dbReference type="NCBI Taxonomy" id="658225"/>
    <lineage>
        <taxon>Bacteria</taxon>
        <taxon>Pseudomonadati</taxon>
        <taxon>Pseudomonadota</taxon>
        <taxon>Alphaproteobacteria</taxon>
        <taxon>Sphingomonadales</taxon>
        <taxon>Sphingomonadaceae</taxon>
        <taxon>Sphingomonas</taxon>
    </lineage>
</organism>
<dbReference type="AlphaFoldDB" id="A0A502FTW8"/>
<dbReference type="GO" id="GO:0016491">
    <property type="term" value="F:oxidoreductase activity"/>
    <property type="evidence" value="ECO:0007669"/>
    <property type="project" value="InterPro"/>
</dbReference>
<reference evidence="2 3" key="1">
    <citation type="journal article" date="2019" name="Environ. Microbiol.">
        <title>Species interactions and distinct microbial communities in high Arctic permafrost affected cryosols are associated with the CH4 and CO2 gas fluxes.</title>
        <authorList>
            <person name="Altshuler I."/>
            <person name="Hamel J."/>
            <person name="Turney S."/>
            <person name="Magnuson E."/>
            <person name="Levesque R."/>
            <person name="Greer C."/>
            <person name="Whyte L.G."/>
        </authorList>
    </citation>
    <scope>NUCLEOTIDE SEQUENCE [LARGE SCALE GENOMIC DNA]</scope>
    <source>
        <strain evidence="2 3">E6.1</strain>
    </source>
</reference>
<dbReference type="Proteomes" id="UP000319931">
    <property type="component" value="Unassembled WGS sequence"/>
</dbReference>
<dbReference type="InterPro" id="IPR002937">
    <property type="entry name" value="Amino_oxidase"/>
</dbReference>
<protein>
    <submittedName>
        <fullName evidence="2">NAD/FAD-dependent oxidoreductase</fullName>
    </submittedName>
</protein>
<dbReference type="Pfam" id="PF13450">
    <property type="entry name" value="NAD_binding_8"/>
    <property type="match status" value="1"/>
</dbReference>
<sequence length="311" mass="32827">MKIGIVGAGIAGLSCAETLQAAGHAVMVFDKGRGAGGRMATRRAESPSGDVAFDHGAQYFTARDQHFAATVTGWEATGVVARWPSAGDDAWVGTPGMNAVVKAMAQPLAVHWNSRVDALRRFDGSWFLDSVADDPFDAVIVATPAEQAAPLLVAHDPAMAAMAQACPSAPCWTAMVAFDEPIAIAEDIIRDAGIIGWAARNSAKPGRSGTEAWVIQATADWSRDHLEDDASSVVDALLSALAAEATQALPAPVVRIGHRWRYARAKATQHGALWNDAMRIGAVGDWLLAPRIESAWLSGRMLADRILSAGR</sequence>
<dbReference type="Pfam" id="PF01593">
    <property type="entry name" value="Amino_oxidase"/>
    <property type="match status" value="1"/>
</dbReference>
<evidence type="ECO:0000259" key="1">
    <source>
        <dbReference type="Pfam" id="PF01593"/>
    </source>
</evidence>
<comment type="caution">
    <text evidence="2">The sequence shown here is derived from an EMBL/GenBank/DDBJ whole genome shotgun (WGS) entry which is preliminary data.</text>
</comment>
<dbReference type="SUPFAM" id="SSF51905">
    <property type="entry name" value="FAD/NAD(P)-binding domain"/>
    <property type="match status" value="1"/>
</dbReference>
<evidence type="ECO:0000313" key="3">
    <source>
        <dbReference type="Proteomes" id="UP000319931"/>
    </source>
</evidence>
<gene>
    <name evidence="2" type="ORF">EAH76_12315</name>
</gene>
<dbReference type="Gene3D" id="3.50.50.60">
    <property type="entry name" value="FAD/NAD(P)-binding domain"/>
    <property type="match status" value="1"/>
</dbReference>
<dbReference type="PANTHER" id="PTHR16128:SF5">
    <property type="entry name" value="FAD_NAD(P)-BINDING OXIDOREDUCTASE FAMILY PROTEIN"/>
    <property type="match status" value="1"/>
</dbReference>
<dbReference type="PRINTS" id="PR00419">
    <property type="entry name" value="ADXRDTASE"/>
</dbReference>
<dbReference type="PANTHER" id="PTHR16128">
    <property type="entry name" value="FAD/NAD(P)-BINDING OXIDOREDUCTASE FAMILY PROTEIN"/>
    <property type="match status" value="1"/>
</dbReference>
<dbReference type="InterPro" id="IPR036188">
    <property type="entry name" value="FAD/NAD-bd_sf"/>
</dbReference>
<dbReference type="EMBL" id="RCZC01000003">
    <property type="protein sequence ID" value="TPG53057.1"/>
    <property type="molecule type" value="Genomic_DNA"/>
</dbReference>
<feature type="domain" description="Amine oxidase" evidence="1">
    <location>
        <begin position="87"/>
        <end position="307"/>
    </location>
</feature>